<evidence type="ECO:0000313" key="3">
    <source>
        <dbReference type="EMBL" id="CAH3195187.1"/>
    </source>
</evidence>
<proteinExistence type="predicted"/>
<organism evidence="3 4">
    <name type="scientific">Porites evermanni</name>
    <dbReference type="NCBI Taxonomy" id="104178"/>
    <lineage>
        <taxon>Eukaryota</taxon>
        <taxon>Metazoa</taxon>
        <taxon>Cnidaria</taxon>
        <taxon>Anthozoa</taxon>
        <taxon>Hexacorallia</taxon>
        <taxon>Scleractinia</taxon>
        <taxon>Fungiina</taxon>
        <taxon>Poritidae</taxon>
        <taxon>Porites</taxon>
    </lineage>
</organism>
<keyword evidence="4" id="KW-1185">Reference proteome</keyword>
<sequence>MPPSLTESTPLVPKQQKPVQQEEEKMSLKFSSVAAAFQLLLIILFGTITRYGDQALPPHLRKDAVGGPDNVSADAHPGNNHISVYYSSMRLCNTPRQENLEIIIYNIKEHKPLHSKDENWPDSDPPK</sequence>
<accession>A0ABN8SX56</accession>
<evidence type="ECO:0000256" key="2">
    <source>
        <dbReference type="SAM" id="Phobius"/>
    </source>
</evidence>
<keyword evidence="2" id="KW-0812">Transmembrane</keyword>
<keyword evidence="2" id="KW-1133">Transmembrane helix</keyword>
<evidence type="ECO:0000313" key="4">
    <source>
        <dbReference type="Proteomes" id="UP001159427"/>
    </source>
</evidence>
<evidence type="ECO:0000256" key="1">
    <source>
        <dbReference type="SAM" id="MobiDB-lite"/>
    </source>
</evidence>
<dbReference type="EMBL" id="CALNXI010004148">
    <property type="protein sequence ID" value="CAH3195187.1"/>
    <property type="molecule type" value="Genomic_DNA"/>
</dbReference>
<dbReference type="Proteomes" id="UP001159427">
    <property type="component" value="Unassembled WGS sequence"/>
</dbReference>
<keyword evidence="2" id="KW-0472">Membrane</keyword>
<name>A0ABN8SX56_9CNID</name>
<comment type="caution">
    <text evidence="3">The sequence shown here is derived from an EMBL/GenBank/DDBJ whole genome shotgun (WGS) entry which is preliminary data.</text>
</comment>
<protein>
    <submittedName>
        <fullName evidence="3">Uncharacterized protein</fullName>
    </submittedName>
</protein>
<feature type="transmembrane region" description="Helical" evidence="2">
    <location>
        <begin position="33"/>
        <end position="52"/>
    </location>
</feature>
<reference evidence="3 4" key="1">
    <citation type="submission" date="2022-05" db="EMBL/GenBank/DDBJ databases">
        <authorList>
            <consortium name="Genoscope - CEA"/>
            <person name="William W."/>
        </authorList>
    </citation>
    <scope>NUCLEOTIDE SEQUENCE [LARGE SCALE GENOMIC DNA]</scope>
</reference>
<gene>
    <name evidence="3" type="ORF">PEVE_00029606</name>
</gene>
<feature type="region of interest" description="Disordered" evidence="1">
    <location>
        <begin position="1"/>
        <end position="23"/>
    </location>
</feature>